<protein>
    <submittedName>
        <fullName evidence="2">Uncharacterized protein</fullName>
    </submittedName>
</protein>
<reference evidence="2 3" key="1">
    <citation type="submission" date="2020-09" db="EMBL/GenBank/DDBJ databases">
        <title>De no assembly of potato wild relative species, Solanum commersonii.</title>
        <authorList>
            <person name="Cho K."/>
        </authorList>
    </citation>
    <scope>NUCLEOTIDE SEQUENCE [LARGE SCALE GENOMIC DNA]</scope>
    <source>
        <strain evidence="2">LZ3.2</strain>
        <tissue evidence="2">Leaf</tissue>
    </source>
</reference>
<keyword evidence="3" id="KW-1185">Reference proteome</keyword>
<feature type="region of interest" description="Disordered" evidence="1">
    <location>
        <begin position="99"/>
        <end position="126"/>
    </location>
</feature>
<accession>A0A9J5ZME5</accession>
<dbReference type="AlphaFoldDB" id="A0A9J5ZME5"/>
<feature type="compositionally biased region" description="Basic and acidic residues" evidence="1">
    <location>
        <begin position="103"/>
        <end position="112"/>
    </location>
</feature>
<sequence length="126" mass="13992">MTSYNKLEQVMVRDRVLDQSTGVNVGVRIKSCSNVGFRVRSHISGLESRSGPKLGVEFGSWISRRGWRSPIWKFVPGRLLGSDLDSGVEVESQFKCRFPSCSESRDGSRVPNRESGSGVGFSFMTQ</sequence>
<evidence type="ECO:0000313" key="2">
    <source>
        <dbReference type="EMBL" id="KAG5613302.1"/>
    </source>
</evidence>
<comment type="caution">
    <text evidence="2">The sequence shown here is derived from an EMBL/GenBank/DDBJ whole genome shotgun (WGS) entry which is preliminary data.</text>
</comment>
<organism evidence="2 3">
    <name type="scientific">Solanum commersonii</name>
    <name type="common">Commerson's wild potato</name>
    <name type="synonym">Commerson's nightshade</name>
    <dbReference type="NCBI Taxonomy" id="4109"/>
    <lineage>
        <taxon>Eukaryota</taxon>
        <taxon>Viridiplantae</taxon>
        <taxon>Streptophyta</taxon>
        <taxon>Embryophyta</taxon>
        <taxon>Tracheophyta</taxon>
        <taxon>Spermatophyta</taxon>
        <taxon>Magnoliopsida</taxon>
        <taxon>eudicotyledons</taxon>
        <taxon>Gunneridae</taxon>
        <taxon>Pentapetalae</taxon>
        <taxon>asterids</taxon>
        <taxon>lamiids</taxon>
        <taxon>Solanales</taxon>
        <taxon>Solanaceae</taxon>
        <taxon>Solanoideae</taxon>
        <taxon>Solaneae</taxon>
        <taxon>Solanum</taxon>
    </lineage>
</organism>
<name>A0A9J5ZME5_SOLCO</name>
<proteinExistence type="predicted"/>
<evidence type="ECO:0000313" key="3">
    <source>
        <dbReference type="Proteomes" id="UP000824120"/>
    </source>
</evidence>
<gene>
    <name evidence="2" type="ORF">H5410_024583</name>
</gene>
<dbReference type="Proteomes" id="UP000824120">
    <property type="component" value="Chromosome 4"/>
</dbReference>
<evidence type="ECO:0000256" key="1">
    <source>
        <dbReference type="SAM" id="MobiDB-lite"/>
    </source>
</evidence>
<dbReference type="EMBL" id="JACXVP010000004">
    <property type="protein sequence ID" value="KAG5613302.1"/>
    <property type="molecule type" value="Genomic_DNA"/>
</dbReference>